<organism evidence="2 3">
    <name type="scientific">Monilinia fructigena</name>
    <dbReference type="NCBI Taxonomy" id="38457"/>
    <lineage>
        <taxon>Eukaryota</taxon>
        <taxon>Fungi</taxon>
        <taxon>Dikarya</taxon>
        <taxon>Ascomycota</taxon>
        <taxon>Pezizomycotina</taxon>
        <taxon>Leotiomycetes</taxon>
        <taxon>Helotiales</taxon>
        <taxon>Sclerotiniaceae</taxon>
        <taxon>Monilinia</taxon>
    </lineage>
</organism>
<dbReference type="EMBL" id="QKRW01000015">
    <property type="protein sequence ID" value="RAL64179.1"/>
    <property type="molecule type" value="Genomic_DNA"/>
</dbReference>
<name>A0A395J0P7_9HELO</name>
<feature type="region of interest" description="Disordered" evidence="1">
    <location>
        <begin position="1"/>
        <end position="123"/>
    </location>
</feature>
<sequence>MVTTRGRARELADTPSVNGDSTFIDEGTPVPKRRGRPRKSLPVEDDEIVETPRPTRSSSKLMLQASDEEGTPKQQSPQVIDEIPASDEEVEEANESEKAQAIEEVKETNNKKKHKLLRKSRSQ</sequence>
<dbReference type="AlphaFoldDB" id="A0A395J0P7"/>
<proteinExistence type="predicted"/>
<gene>
    <name evidence="2" type="ORF">DID88_002072</name>
</gene>
<dbReference type="OrthoDB" id="5245631at2759"/>
<feature type="compositionally biased region" description="Basic residues" evidence="1">
    <location>
        <begin position="111"/>
        <end position="123"/>
    </location>
</feature>
<keyword evidence="3" id="KW-1185">Reference proteome</keyword>
<evidence type="ECO:0000256" key="1">
    <source>
        <dbReference type="SAM" id="MobiDB-lite"/>
    </source>
</evidence>
<reference evidence="2 3" key="1">
    <citation type="submission" date="2018-06" db="EMBL/GenBank/DDBJ databases">
        <title>Genome Sequence of the Brown Rot Fungal Pathogen Monilinia fructigena.</title>
        <authorList>
            <person name="Landi L."/>
            <person name="De Miccolis Angelini R.M."/>
            <person name="Pollastro S."/>
            <person name="Abate D."/>
            <person name="Faretra F."/>
            <person name="Romanazzi G."/>
        </authorList>
    </citation>
    <scope>NUCLEOTIDE SEQUENCE [LARGE SCALE GENOMIC DNA]</scope>
    <source>
        <strain evidence="2 3">Mfrg269</strain>
    </source>
</reference>
<dbReference type="Proteomes" id="UP000249056">
    <property type="component" value="Unassembled WGS sequence"/>
</dbReference>
<feature type="compositionally biased region" description="Basic and acidic residues" evidence="1">
    <location>
        <begin position="95"/>
        <end position="110"/>
    </location>
</feature>
<evidence type="ECO:0000313" key="3">
    <source>
        <dbReference type="Proteomes" id="UP000249056"/>
    </source>
</evidence>
<feature type="compositionally biased region" description="Acidic residues" evidence="1">
    <location>
        <begin position="84"/>
        <end position="94"/>
    </location>
</feature>
<protein>
    <submittedName>
        <fullName evidence="2">Uncharacterized protein</fullName>
    </submittedName>
</protein>
<evidence type="ECO:0000313" key="2">
    <source>
        <dbReference type="EMBL" id="RAL64179.1"/>
    </source>
</evidence>
<comment type="caution">
    <text evidence="2">The sequence shown here is derived from an EMBL/GenBank/DDBJ whole genome shotgun (WGS) entry which is preliminary data.</text>
</comment>
<accession>A0A395J0P7</accession>